<feature type="transmembrane region" description="Helical" evidence="1">
    <location>
        <begin position="7"/>
        <end position="23"/>
    </location>
</feature>
<evidence type="ECO:0008006" key="4">
    <source>
        <dbReference type="Google" id="ProtNLM"/>
    </source>
</evidence>
<keyword evidence="3" id="KW-1185">Reference proteome</keyword>
<dbReference type="RefSeq" id="WP_098075683.1">
    <property type="nucleotide sequence ID" value="NZ_PDEQ01000005.1"/>
</dbReference>
<dbReference type="InterPro" id="IPR025356">
    <property type="entry name" value="DUF4260"/>
</dbReference>
<keyword evidence="1" id="KW-0812">Transmembrane</keyword>
<feature type="transmembrane region" description="Helical" evidence="1">
    <location>
        <begin position="55"/>
        <end position="77"/>
    </location>
</feature>
<evidence type="ECO:0000313" key="2">
    <source>
        <dbReference type="EMBL" id="PEN13091.1"/>
    </source>
</evidence>
<evidence type="ECO:0000256" key="1">
    <source>
        <dbReference type="SAM" id="Phobius"/>
    </source>
</evidence>
<dbReference type="Pfam" id="PF14079">
    <property type="entry name" value="DUF4260"/>
    <property type="match status" value="1"/>
</dbReference>
<dbReference type="EMBL" id="PDEQ01000005">
    <property type="protein sequence ID" value="PEN13091.1"/>
    <property type="molecule type" value="Genomic_DNA"/>
</dbReference>
<feature type="transmembrane region" description="Helical" evidence="1">
    <location>
        <begin position="83"/>
        <end position="100"/>
    </location>
</feature>
<dbReference type="Proteomes" id="UP000220102">
    <property type="component" value="Unassembled WGS sequence"/>
</dbReference>
<accession>A0A2A8CWU7</accession>
<proteinExistence type="predicted"/>
<keyword evidence="1" id="KW-0472">Membrane</keyword>
<reference evidence="2 3" key="1">
    <citation type="submission" date="2017-10" db="EMBL/GenBank/DDBJ databases">
        <title>Draft genome of Longibacter Salinarum.</title>
        <authorList>
            <person name="Goh K.M."/>
            <person name="Shamsir M.S."/>
            <person name="Lim S.W."/>
        </authorList>
    </citation>
    <scope>NUCLEOTIDE SEQUENCE [LARGE SCALE GENOMIC DNA]</scope>
    <source>
        <strain evidence="2 3">KCTC 52045</strain>
    </source>
</reference>
<evidence type="ECO:0000313" key="3">
    <source>
        <dbReference type="Proteomes" id="UP000220102"/>
    </source>
</evidence>
<dbReference type="AlphaFoldDB" id="A0A2A8CWU7"/>
<name>A0A2A8CWU7_9BACT</name>
<dbReference type="OrthoDB" id="9813911at2"/>
<sequence length="125" mass="13494">MNENTLLRLEGLAVALVAVGIYSQYGASWWVFAIVFLLPDLGMLGYLASPRVGTWTYNLVHTYVTPLIFAGGAFAFRATAAEYASLIGSITLIWIAHIGTDRALGFGLKRASGFKETHLGRIGKG</sequence>
<gene>
    <name evidence="2" type="ORF">CRI94_10585</name>
</gene>
<comment type="caution">
    <text evidence="2">The sequence shown here is derived from an EMBL/GenBank/DDBJ whole genome shotgun (WGS) entry which is preliminary data.</text>
</comment>
<organism evidence="2 3">
    <name type="scientific">Longibacter salinarum</name>
    <dbReference type="NCBI Taxonomy" id="1850348"/>
    <lineage>
        <taxon>Bacteria</taxon>
        <taxon>Pseudomonadati</taxon>
        <taxon>Rhodothermota</taxon>
        <taxon>Rhodothermia</taxon>
        <taxon>Rhodothermales</taxon>
        <taxon>Salisaetaceae</taxon>
        <taxon>Longibacter</taxon>
    </lineage>
</organism>
<protein>
    <recommendedName>
        <fullName evidence="4">DUF4260 domain-containing protein</fullName>
    </recommendedName>
</protein>
<keyword evidence="1" id="KW-1133">Transmembrane helix</keyword>